<dbReference type="AlphaFoldDB" id="Q021R5"/>
<evidence type="ECO:0000259" key="1">
    <source>
        <dbReference type="Pfam" id="PF01636"/>
    </source>
</evidence>
<dbReference type="InterPro" id="IPR002575">
    <property type="entry name" value="Aminoglycoside_PTrfase"/>
</dbReference>
<keyword evidence="2" id="KW-0808">Transferase</keyword>
<evidence type="ECO:0000313" key="2">
    <source>
        <dbReference type="EMBL" id="ABJ84310.1"/>
    </source>
</evidence>
<dbReference type="OrthoDB" id="3806873at2"/>
<dbReference type="GO" id="GO:0016740">
    <property type="term" value="F:transferase activity"/>
    <property type="evidence" value="ECO:0007669"/>
    <property type="project" value="UniProtKB-KW"/>
</dbReference>
<dbReference type="Gene3D" id="3.90.1200.10">
    <property type="match status" value="1"/>
</dbReference>
<dbReference type="EMBL" id="CP000473">
    <property type="protein sequence ID" value="ABJ84310.1"/>
    <property type="molecule type" value="Genomic_DNA"/>
</dbReference>
<dbReference type="PANTHER" id="PTHR21310">
    <property type="entry name" value="AMINOGLYCOSIDE PHOSPHOTRANSFERASE-RELATED-RELATED"/>
    <property type="match status" value="1"/>
</dbReference>
<feature type="domain" description="Aminoglycoside phosphotransferase" evidence="1">
    <location>
        <begin position="39"/>
        <end position="254"/>
    </location>
</feature>
<dbReference type="InterPro" id="IPR051678">
    <property type="entry name" value="AGP_Transferase"/>
</dbReference>
<gene>
    <name evidence="2" type="ordered locus">Acid_3337</name>
</gene>
<dbReference type="STRING" id="234267.Acid_3337"/>
<accession>Q021R5</accession>
<protein>
    <submittedName>
        <fullName evidence="2">Aminoglycoside phosphotransferase</fullName>
    </submittedName>
</protein>
<reference evidence="2" key="1">
    <citation type="submission" date="2006-10" db="EMBL/GenBank/DDBJ databases">
        <title>Complete sequence of Solibacter usitatus Ellin6076.</title>
        <authorList>
            <consortium name="US DOE Joint Genome Institute"/>
            <person name="Copeland A."/>
            <person name="Lucas S."/>
            <person name="Lapidus A."/>
            <person name="Barry K."/>
            <person name="Detter J.C."/>
            <person name="Glavina del Rio T."/>
            <person name="Hammon N."/>
            <person name="Israni S."/>
            <person name="Dalin E."/>
            <person name="Tice H."/>
            <person name="Pitluck S."/>
            <person name="Thompson L.S."/>
            <person name="Brettin T."/>
            <person name="Bruce D."/>
            <person name="Han C."/>
            <person name="Tapia R."/>
            <person name="Gilna P."/>
            <person name="Schmutz J."/>
            <person name="Larimer F."/>
            <person name="Land M."/>
            <person name="Hauser L."/>
            <person name="Kyrpides N."/>
            <person name="Mikhailova N."/>
            <person name="Janssen P.H."/>
            <person name="Kuske C.R."/>
            <person name="Richardson P."/>
        </authorList>
    </citation>
    <scope>NUCLEOTIDE SEQUENCE</scope>
    <source>
        <strain evidence="2">Ellin6076</strain>
    </source>
</reference>
<dbReference type="eggNOG" id="COG3173">
    <property type="taxonomic scope" value="Bacteria"/>
</dbReference>
<dbReference type="KEGG" id="sus:Acid_3337"/>
<sequence length="312" mass="35383">MPAAARKTANGSRPGIEIVRRIIVQYLGSKPARIHRETAGRSNLVFSVDHDSGQFIVRINSNPAKLDPFLKEQWATRRARKAGIPVAEILEVGNDPVPHMILRKAAGKPATSHPKRMGVIRELGHFAAHINSIQTNGFGSTFDWSPKELSKNPDWLEFLRSEIKLDHRLRVLNRLRMVNNEKLETLRRLLENAGDKRRSPRLTHGDLRLKNVLVDEKGSISAILDWETCTSNLAPEWELALALHDLSIDEKQEFLFGYGLNTKVVAAMAPVVKALNIINYAPQIERFEKRQDTKHLEMYRLRLSGALELYSL</sequence>
<dbReference type="SUPFAM" id="SSF56112">
    <property type="entry name" value="Protein kinase-like (PK-like)"/>
    <property type="match status" value="1"/>
</dbReference>
<name>Q021R5_SOLUE</name>
<dbReference type="InterPro" id="IPR011009">
    <property type="entry name" value="Kinase-like_dom_sf"/>
</dbReference>
<dbReference type="HOGENOM" id="CLU_891102_0_0_0"/>
<organism evidence="2">
    <name type="scientific">Solibacter usitatus (strain Ellin6076)</name>
    <dbReference type="NCBI Taxonomy" id="234267"/>
    <lineage>
        <taxon>Bacteria</taxon>
        <taxon>Pseudomonadati</taxon>
        <taxon>Acidobacteriota</taxon>
        <taxon>Terriglobia</taxon>
        <taxon>Bryobacterales</taxon>
        <taxon>Solibacteraceae</taxon>
        <taxon>Candidatus Solibacter</taxon>
    </lineage>
</organism>
<proteinExistence type="predicted"/>
<dbReference type="InParanoid" id="Q021R5"/>
<dbReference type="Pfam" id="PF01636">
    <property type="entry name" value="APH"/>
    <property type="match status" value="1"/>
</dbReference>